<evidence type="ECO:0000256" key="9">
    <source>
        <dbReference type="ARBA" id="ARBA00023239"/>
    </source>
</evidence>
<dbReference type="GO" id="GO:0006094">
    <property type="term" value="P:gluconeogenesis"/>
    <property type="evidence" value="ECO:0007669"/>
    <property type="project" value="UniProtKB-KW"/>
</dbReference>
<dbReference type="Pfam" id="PF01842">
    <property type="entry name" value="ACT"/>
    <property type="match status" value="1"/>
</dbReference>
<dbReference type="OrthoDB" id="9805537at2"/>
<dbReference type="AlphaFoldDB" id="A0A4S2EZG5"/>
<evidence type="ECO:0000256" key="2">
    <source>
        <dbReference type="ARBA" id="ARBA00004742"/>
    </source>
</evidence>
<gene>
    <name evidence="13" type="primary">sdaAB</name>
    <name evidence="13" type="ORF">E5334_07205</name>
</gene>
<feature type="domain" description="ACT" evidence="12">
    <location>
        <begin position="149"/>
        <end position="224"/>
    </location>
</feature>
<keyword evidence="14" id="KW-1185">Reference proteome</keyword>
<dbReference type="EC" id="4.3.1.17" evidence="11"/>
<dbReference type="InterPro" id="IPR029009">
    <property type="entry name" value="ASB_dom_sf"/>
</dbReference>
<dbReference type="InterPro" id="IPR004643">
    <property type="entry name" value="Fe-S_L-Ser_bsu"/>
</dbReference>
<organism evidence="13 14">
    <name type="scientific">Muricaecibacterium torontonense</name>
    <dbReference type="NCBI Taxonomy" id="3032871"/>
    <lineage>
        <taxon>Bacteria</taxon>
        <taxon>Bacillati</taxon>
        <taxon>Actinomycetota</taxon>
        <taxon>Coriobacteriia</taxon>
        <taxon>Coriobacteriales</taxon>
        <taxon>Atopobiaceae</taxon>
        <taxon>Muricaecibacterium</taxon>
    </lineage>
</organism>
<dbReference type="GO" id="GO:0046872">
    <property type="term" value="F:metal ion binding"/>
    <property type="evidence" value="ECO:0007669"/>
    <property type="project" value="UniProtKB-KW"/>
</dbReference>
<dbReference type="InterPro" id="IPR002912">
    <property type="entry name" value="ACT_dom"/>
</dbReference>
<dbReference type="InterPro" id="IPR045865">
    <property type="entry name" value="ACT-like_dom_sf"/>
</dbReference>
<sequence>MLPSAFEILGPIMVGPSSSHTAGALRLARVARELASAPVVAVDFTLYNSFARTYLGHGTNRALVAGMLGLDTDDERIRDSFELAQEAGLEVHFTIADEDVSLHPNTVSIAMTLADGTALTVRGESVGGGRVRISSVDNVAVSIGGEYPTLLIHHRDKPGVLAKICGALSEDFINIATIRTFRNERGGDAYTIVELDEALDHIMVETIRERAGASFATSITIPGALPLNEKGAIQSDFSCGADLLALCAAEPCSIGAAMRRREGSLLGSLETADKAMDRVMDAMKAEVASTIKEPQRSLGGFLHGQAKDVFSHRRQLAEPLLGLTLSNACAYAMAVLERSAAMGVIVAAPTAGSAGVVPGALIACADALGSFDRLPSALWCASAVGAIVTANGSVSGAEGGCQAEVGTASAMAAAGLCQMLYGSPEACLNAAAIALGNLLGLVCDPVQGLVEFPCQNRNAIGVANAMTAAQLSLSGVVSPVPFDEAVAAMVMVGNSLPVSLRETAQGGLAVCPSVCADCGACD</sequence>
<evidence type="ECO:0000256" key="10">
    <source>
        <dbReference type="ARBA" id="ARBA00049406"/>
    </source>
</evidence>
<keyword evidence="7 11" id="KW-0408">Iron</keyword>
<evidence type="ECO:0000256" key="3">
    <source>
        <dbReference type="ARBA" id="ARBA00008636"/>
    </source>
</evidence>
<dbReference type="Pfam" id="PF03313">
    <property type="entry name" value="SDH_alpha"/>
    <property type="match status" value="1"/>
</dbReference>
<evidence type="ECO:0000256" key="8">
    <source>
        <dbReference type="ARBA" id="ARBA00023014"/>
    </source>
</evidence>
<dbReference type="Proteomes" id="UP000310263">
    <property type="component" value="Unassembled WGS sequence"/>
</dbReference>
<keyword evidence="5 11" id="KW-0004">4Fe-4S</keyword>
<dbReference type="GO" id="GO:0003941">
    <property type="term" value="F:L-serine ammonia-lyase activity"/>
    <property type="evidence" value="ECO:0007669"/>
    <property type="project" value="UniProtKB-UniRule"/>
</dbReference>
<comment type="catalytic activity">
    <reaction evidence="10 11">
        <text>L-serine = pyruvate + NH4(+)</text>
        <dbReference type="Rhea" id="RHEA:19169"/>
        <dbReference type="ChEBI" id="CHEBI:15361"/>
        <dbReference type="ChEBI" id="CHEBI:28938"/>
        <dbReference type="ChEBI" id="CHEBI:33384"/>
        <dbReference type="EC" id="4.3.1.17"/>
    </reaction>
</comment>
<dbReference type="PROSITE" id="PS51671">
    <property type="entry name" value="ACT"/>
    <property type="match status" value="1"/>
</dbReference>
<dbReference type="SUPFAM" id="SSF55021">
    <property type="entry name" value="ACT-like"/>
    <property type="match status" value="1"/>
</dbReference>
<comment type="caution">
    <text evidence="13">The sequence shown here is derived from an EMBL/GenBank/DDBJ whole genome shotgun (WGS) entry which is preliminary data.</text>
</comment>
<evidence type="ECO:0000256" key="7">
    <source>
        <dbReference type="ARBA" id="ARBA00023004"/>
    </source>
</evidence>
<dbReference type="NCBIfam" id="TIGR00719">
    <property type="entry name" value="sda_beta"/>
    <property type="match status" value="1"/>
</dbReference>
<protein>
    <recommendedName>
        <fullName evidence="11">L-serine dehydratase</fullName>
        <ecNumber evidence="11">4.3.1.17</ecNumber>
    </recommendedName>
</protein>
<dbReference type="PANTHER" id="PTHR30182">
    <property type="entry name" value="L-SERINE DEHYDRATASE"/>
    <property type="match status" value="1"/>
</dbReference>
<dbReference type="SUPFAM" id="SSF143548">
    <property type="entry name" value="Serine metabolism enzymes domain"/>
    <property type="match status" value="1"/>
</dbReference>
<dbReference type="Gene3D" id="3.30.70.260">
    <property type="match status" value="1"/>
</dbReference>
<evidence type="ECO:0000256" key="11">
    <source>
        <dbReference type="RuleBase" id="RU366059"/>
    </source>
</evidence>
<evidence type="ECO:0000259" key="12">
    <source>
        <dbReference type="PROSITE" id="PS51671"/>
    </source>
</evidence>
<dbReference type="CDD" id="cd04903">
    <property type="entry name" value="ACT_LSD"/>
    <property type="match status" value="1"/>
</dbReference>
<comment type="cofactor">
    <cofactor evidence="1 11">
        <name>[4Fe-4S] cluster</name>
        <dbReference type="ChEBI" id="CHEBI:49883"/>
    </cofactor>
</comment>
<keyword evidence="9 11" id="KW-0456">Lyase</keyword>
<name>A0A4S2EZG5_9ACTN</name>
<dbReference type="InterPro" id="IPR051318">
    <property type="entry name" value="Fe-S_L-Ser"/>
</dbReference>
<evidence type="ECO:0000256" key="1">
    <source>
        <dbReference type="ARBA" id="ARBA00001966"/>
    </source>
</evidence>
<dbReference type="RefSeq" id="WP_136012917.1">
    <property type="nucleotide sequence ID" value="NZ_SRYE01000004.1"/>
</dbReference>
<keyword evidence="8 11" id="KW-0411">Iron-sulfur</keyword>
<proteinExistence type="inferred from homology"/>
<comment type="pathway">
    <text evidence="2">Carbohydrate biosynthesis; gluconeogenesis.</text>
</comment>
<evidence type="ECO:0000256" key="4">
    <source>
        <dbReference type="ARBA" id="ARBA00022432"/>
    </source>
</evidence>
<dbReference type="Gene3D" id="3.30.1330.90">
    <property type="entry name" value="D-3-phosphoglycerate dehydrogenase, domain 3"/>
    <property type="match status" value="1"/>
</dbReference>
<evidence type="ECO:0000313" key="14">
    <source>
        <dbReference type="Proteomes" id="UP000310263"/>
    </source>
</evidence>
<accession>A0A4S2EZG5</accession>
<dbReference type="Pfam" id="PF03315">
    <property type="entry name" value="SDH_beta"/>
    <property type="match status" value="1"/>
</dbReference>
<evidence type="ECO:0000313" key="13">
    <source>
        <dbReference type="EMBL" id="TGY61785.1"/>
    </source>
</evidence>
<dbReference type="InterPro" id="IPR005130">
    <property type="entry name" value="Ser_deHydtase-like_asu"/>
</dbReference>
<dbReference type="GO" id="GO:0051539">
    <property type="term" value="F:4 iron, 4 sulfur cluster binding"/>
    <property type="evidence" value="ECO:0007669"/>
    <property type="project" value="UniProtKB-UniRule"/>
</dbReference>
<dbReference type="EMBL" id="SRYE01000004">
    <property type="protein sequence ID" value="TGY61785.1"/>
    <property type="molecule type" value="Genomic_DNA"/>
</dbReference>
<reference evidence="13 14" key="1">
    <citation type="submission" date="2019-04" db="EMBL/GenBank/DDBJ databases">
        <title>Microbes associate with the intestines of laboratory mice.</title>
        <authorList>
            <person name="Navarre W."/>
            <person name="Wong E."/>
            <person name="Huang K."/>
            <person name="Tropini C."/>
            <person name="Ng K."/>
            <person name="Yu B."/>
        </authorList>
    </citation>
    <scope>NUCLEOTIDE SEQUENCE [LARGE SCALE GENOMIC DNA]</scope>
    <source>
        <strain evidence="13 14">NM07_P-09</strain>
    </source>
</reference>
<keyword evidence="4 11" id="KW-0312">Gluconeogenesis</keyword>
<evidence type="ECO:0000256" key="5">
    <source>
        <dbReference type="ARBA" id="ARBA00022485"/>
    </source>
</evidence>
<dbReference type="InterPro" id="IPR005131">
    <property type="entry name" value="Ser_deHydtase_bsu"/>
</dbReference>
<keyword evidence="6 11" id="KW-0479">Metal-binding</keyword>
<comment type="similarity">
    <text evidence="3 11">Belongs to the iron-sulfur dependent L-serine dehydratase family.</text>
</comment>
<dbReference type="PANTHER" id="PTHR30182:SF1">
    <property type="entry name" value="L-SERINE DEHYDRATASE 1"/>
    <property type="match status" value="1"/>
</dbReference>
<evidence type="ECO:0000256" key="6">
    <source>
        <dbReference type="ARBA" id="ARBA00022723"/>
    </source>
</evidence>